<proteinExistence type="predicted"/>
<accession>A0ACC1N9Z4</accession>
<organism evidence="1 2">
    <name type="scientific">Zarea fungicola</name>
    <dbReference type="NCBI Taxonomy" id="93591"/>
    <lineage>
        <taxon>Eukaryota</taxon>
        <taxon>Fungi</taxon>
        <taxon>Dikarya</taxon>
        <taxon>Ascomycota</taxon>
        <taxon>Pezizomycotina</taxon>
        <taxon>Sordariomycetes</taxon>
        <taxon>Hypocreomycetidae</taxon>
        <taxon>Hypocreales</taxon>
        <taxon>Cordycipitaceae</taxon>
        <taxon>Zarea</taxon>
    </lineage>
</organism>
<reference evidence="1" key="1">
    <citation type="submission" date="2022-08" db="EMBL/GenBank/DDBJ databases">
        <title>Genome Sequence of Lecanicillium fungicola.</title>
        <authorList>
            <person name="Buettner E."/>
        </authorList>
    </citation>
    <scope>NUCLEOTIDE SEQUENCE</scope>
    <source>
        <strain evidence="1">Babe33</strain>
    </source>
</reference>
<evidence type="ECO:0000313" key="1">
    <source>
        <dbReference type="EMBL" id="KAJ2975273.1"/>
    </source>
</evidence>
<dbReference type="Proteomes" id="UP001143910">
    <property type="component" value="Unassembled WGS sequence"/>
</dbReference>
<name>A0ACC1N9Z4_9HYPO</name>
<keyword evidence="2" id="KW-1185">Reference proteome</keyword>
<gene>
    <name evidence="1" type="ORF">NQ176_g5606</name>
</gene>
<comment type="caution">
    <text evidence="1">The sequence shown here is derived from an EMBL/GenBank/DDBJ whole genome shotgun (WGS) entry which is preliminary data.</text>
</comment>
<dbReference type="EMBL" id="JANJQO010000728">
    <property type="protein sequence ID" value="KAJ2975273.1"/>
    <property type="molecule type" value="Genomic_DNA"/>
</dbReference>
<sequence>MADENTLSESTPDLATHNVTNGSSDTAPDASNLDMPIKDIVMADAAVDQASPAPVNAAASPAPPRTGTPAQASRAPSVHPDPGFTMPSEAAAHGDSTRRYLNGHVTGVLLDGMKLLAKEKPEEPLRVLGEFLLQKSKEIEGSN</sequence>
<evidence type="ECO:0000313" key="2">
    <source>
        <dbReference type="Proteomes" id="UP001143910"/>
    </source>
</evidence>
<protein>
    <submittedName>
        <fullName evidence="1">Uncharacterized protein</fullName>
    </submittedName>
</protein>